<feature type="non-terminal residue" evidence="1">
    <location>
        <position position="106"/>
    </location>
</feature>
<dbReference type="EMBL" id="MDYN01000134">
    <property type="protein sequence ID" value="OQD76244.1"/>
    <property type="molecule type" value="Genomic_DNA"/>
</dbReference>
<protein>
    <submittedName>
        <fullName evidence="1">Uncharacterized protein</fullName>
    </submittedName>
</protein>
<comment type="caution">
    <text evidence="1">The sequence shown here is derived from an EMBL/GenBank/DDBJ whole genome shotgun (WGS) entry which is preliminary data.</text>
</comment>
<name>A0A1V6PGZ2_9EURO</name>
<accession>A0A1V6PGZ2</accession>
<organism evidence="1 2">
    <name type="scientific">Penicillium antarcticum</name>
    <dbReference type="NCBI Taxonomy" id="416450"/>
    <lineage>
        <taxon>Eukaryota</taxon>
        <taxon>Fungi</taxon>
        <taxon>Dikarya</taxon>
        <taxon>Ascomycota</taxon>
        <taxon>Pezizomycotina</taxon>
        <taxon>Eurotiomycetes</taxon>
        <taxon>Eurotiomycetidae</taxon>
        <taxon>Eurotiales</taxon>
        <taxon>Aspergillaceae</taxon>
        <taxon>Penicillium</taxon>
    </lineage>
</organism>
<dbReference type="Proteomes" id="UP000191672">
    <property type="component" value="Unassembled WGS sequence"/>
</dbReference>
<proteinExistence type="predicted"/>
<keyword evidence="2" id="KW-1185">Reference proteome</keyword>
<reference evidence="2" key="1">
    <citation type="journal article" date="2017" name="Nat. Microbiol.">
        <title>Global analysis of biosynthetic gene clusters reveals vast potential of secondary metabolite production in Penicillium species.</title>
        <authorList>
            <person name="Nielsen J.C."/>
            <person name="Grijseels S."/>
            <person name="Prigent S."/>
            <person name="Ji B."/>
            <person name="Dainat J."/>
            <person name="Nielsen K.F."/>
            <person name="Frisvad J.C."/>
            <person name="Workman M."/>
            <person name="Nielsen J."/>
        </authorList>
    </citation>
    <scope>NUCLEOTIDE SEQUENCE [LARGE SCALE GENOMIC DNA]</scope>
    <source>
        <strain evidence="2">IBT 31811</strain>
    </source>
</reference>
<sequence length="106" mass="11511">MYRHPPRESILLPGREVALRRSKVDAKLRGTSAATLHAENDKYAKVFSLAIVALSAQPPGVNELCLAGDFREMCNAAIPESGVTKAEGRAGRRGFCCLLIHHVLQS</sequence>
<gene>
    <name evidence="1" type="ORF">PENANT_c134G09755</name>
</gene>
<dbReference type="AlphaFoldDB" id="A0A1V6PGZ2"/>
<evidence type="ECO:0000313" key="2">
    <source>
        <dbReference type="Proteomes" id="UP000191672"/>
    </source>
</evidence>
<evidence type="ECO:0000313" key="1">
    <source>
        <dbReference type="EMBL" id="OQD76244.1"/>
    </source>
</evidence>